<gene>
    <name evidence="1" type="ORF">HINF_LOCUS1043</name>
</gene>
<accession>A0ABP1GGU3</accession>
<comment type="caution">
    <text evidence="1">The sequence shown here is derived from an EMBL/GenBank/DDBJ whole genome shotgun (WGS) entry which is preliminary data.</text>
</comment>
<dbReference type="Proteomes" id="UP001642409">
    <property type="component" value="Unassembled WGS sequence"/>
</dbReference>
<proteinExistence type="predicted"/>
<protein>
    <submittedName>
        <fullName evidence="1">Hypothetical_protein</fullName>
    </submittedName>
</protein>
<organism evidence="1 2">
    <name type="scientific">Hexamita inflata</name>
    <dbReference type="NCBI Taxonomy" id="28002"/>
    <lineage>
        <taxon>Eukaryota</taxon>
        <taxon>Metamonada</taxon>
        <taxon>Diplomonadida</taxon>
        <taxon>Hexamitidae</taxon>
        <taxon>Hexamitinae</taxon>
        <taxon>Hexamita</taxon>
    </lineage>
</organism>
<sequence length="128" mass="14944">MNRYDDVKSKRNDDSFIYVKIPIGQTNFSKQNNVETSHMVVENKATPAKIYAKSLVVGINCYDIQDYTRIDQGQKRYLLLKQFRTWNAGTITQVTSDISMLSQSYFKLINQLKDSEFSFKMKCIKSYN</sequence>
<keyword evidence="2" id="KW-1185">Reference proteome</keyword>
<reference evidence="1 2" key="1">
    <citation type="submission" date="2024-07" db="EMBL/GenBank/DDBJ databases">
        <authorList>
            <person name="Akdeniz Z."/>
        </authorList>
    </citation>
    <scope>NUCLEOTIDE SEQUENCE [LARGE SCALE GENOMIC DNA]</scope>
</reference>
<evidence type="ECO:0000313" key="1">
    <source>
        <dbReference type="EMBL" id="CAL5971103.1"/>
    </source>
</evidence>
<evidence type="ECO:0000313" key="2">
    <source>
        <dbReference type="Proteomes" id="UP001642409"/>
    </source>
</evidence>
<name>A0ABP1GGU3_9EUKA</name>
<dbReference type="EMBL" id="CAXDID020000002">
    <property type="protein sequence ID" value="CAL5971103.1"/>
    <property type="molecule type" value="Genomic_DNA"/>
</dbReference>